<keyword evidence="9" id="KW-1185">Reference proteome</keyword>
<dbReference type="Pfam" id="PF05630">
    <property type="entry name" value="NPP1"/>
    <property type="match status" value="1"/>
</dbReference>
<organism evidence="7 10">
    <name type="scientific">Phytophthora kernoviae</name>
    <dbReference type="NCBI Taxonomy" id="325452"/>
    <lineage>
        <taxon>Eukaryota</taxon>
        <taxon>Sar</taxon>
        <taxon>Stramenopiles</taxon>
        <taxon>Oomycota</taxon>
        <taxon>Peronosporomycetes</taxon>
        <taxon>Peronosporales</taxon>
        <taxon>Peronosporaceae</taxon>
        <taxon>Phytophthora</taxon>
    </lineage>
</organism>
<dbReference type="Proteomes" id="UP000285883">
    <property type="component" value="Unassembled WGS sequence"/>
</dbReference>
<dbReference type="GO" id="GO:0005576">
    <property type="term" value="C:extracellular region"/>
    <property type="evidence" value="ECO:0007669"/>
    <property type="project" value="UniProtKB-SubCell"/>
</dbReference>
<reference evidence="5" key="1">
    <citation type="journal article" date="2015" name="Genom Data">
        <title>Genome sequences of six Phytophthora species associated with forests in New Zealand.</title>
        <authorList>
            <person name="Studholme D.J."/>
            <person name="McDougal R.L."/>
            <person name="Sambles C."/>
            <person name="Hansen E."/>
            <person name="Hardy G."/>
            <person name="Grant M."/>
            <person name="Ganley R.J."/>
            <person name="Williams N.M."/>
        </authorList>
    </citation>
    <scope>NUCLEOTIDE SEQUENCE</scope>
    <source>
        <strain evidence="5">NZFS 2646</strain>
        <strain evidence="6">NZFS 3630</strain>
    </source>
</reference>
<evidence type="ECO:0000313" key="6">
    <source>
        <dbReference type="EMBL" id="KAG2520579.1"/>
    </source>
</evidence>
<keyword evidence="3" id="KW-0964">Secreted</keyword>
<evidence type="ECO:0008006" key="11">
    <source>
        <dbReference type="Google" id="ProtNLM"/>
    </source>
</evidence>
<evidence type="ECO:0000313" key="9">
    <source>
        <dbReference type="Proteomes" id="UP000285624"/>
    </source>
</evidence>
<keyword evidence="4" id="KW-0843">Virulence</keyword>
<dbReference type="PANTHER" id="PTHR33657:SF8">
    <property type="entry name" value="DOMAIN PROTEIN, PUTATIVE (AFU_ORTHOLOGUE AFUA_5G00600)-RELATED"/>
    <property type="match status" value="1"/>
</dbReference>
<reference evidence="9 10" key="2">
    <citation type="submission" date="2018-07" db="EMBL/GenBank/DDBJ databases">
        <title>Genome sequencing of oomycete isolates from Chile give support for New Zealand origin for Phytophthora kernoviae and make available the first Nothophytophthora sp. genome.</title>
        <authorList>
            <person name="Studholme D.J."/>
            <person name="Sanfuentes E."/>
            <person name="Panda P."/>
            <person name="Hill R."/>
            <person name="Sambles C."/>
            <person name="Grant M."/>
            <person name="Williams N.M."/>
            <person name="Mcdougal R.L."/>
        </authorList>
    </citation>
    <scope>NUCLEOTIDE SEQUENCE [LARGE SCALE GENOMIC DNA]</scope>
    <source>
        <strain evidence="7">Chile2</strain>
        <strain evidence="8">Chile4</strain>
    </source>
</reference>
<comment type="similarity">
    <text evidence="2">Belongs to the Necrosis inducing protein (NPP1) family.</text>
</comment>
<dbReference type="EMBL" id="JPWV03000277">
    <property type="protein sequence ID" value="KAG2519485.1"/>
    <property type="molecule type" value="Genomic_DNA"/>
</dbReference>
<evidence type="ECO:0000256" key="4">
    <source>
        <dbReference type="ARBA" id="ARBA00023026"/>
    </source>
</evidence>
<name>A0A421FJU4_9STRA</name>
<dbReference type="Proteomes" id="UP000792063">
    <property type="component" value="Unassembled WGS sequence"/>
</dbReference>
<proteinExistence type="inferred from homology"/>
<gene>
    <name evidence="7" type="ORF">BBI17_007254</name>
    <name evidence="8" type="ORF">BBO99_00007338</name>
    <name evidence="5" type="ORF">JM16_007064</name>
    <name evidence="6" type="ORF">JM18_006923</name>
</gene>
<dbReference type="EMBL" id="MBDN02000297">
    <property type="protein sequence ID" value="RLN76715.1"/>
    <property type="molecule type" value="Genomic_DNA"/>
</dbReference>
<dbReference type="PANTHER" id="PTHR33657">
    <property type="entry name" value="DOMAIN PROTEIN, PUTATIVE (AFU_ORTHOLOGUE AFUA_5G00600)-RELATED"/>
    <property type="match status" value="1"/>
</dbReference>
<reference evidence="5" key="3">
    <citation type="submission" date="2020-06" db="EMBL/GenBank/DDBJ databases">
        <authorList>
            <person name="Studholme D.J."/>
        </authorList>
    </citation>
    <scope>NUCLEOTIDE SEQUENCE</scope>
    <source>
        <strain evidence="5">NZFS 2646</strain>
        <strain evidence="6">NZFS 3630</strain>
    </source>
</reference>
<dbReference type="InterPro" id="IPR008701">
    <property type="entry name" value="NPP1"/>
</dbReference>
<evidence type="ECO:0000256" key="3">
    <source>
        <dbReference type="ARBA" id="ARBA00022525"/>
    </source>
</evidence>
<evidence type="ECO:0000313" key="5">
    <source>
        <dbReference type="EMBL" id="KAG2519485.1"/>
    </source>
</evidence>
<comment type="subcellular location">
    <subcellularLocation>
        <location evidence="1">Secreted</location>
    </subcellularLocation>
</comment>
<evidence type="ECO:0000313" key="10">
    <source>
        <dbReference type="Proteomes" id="UP000285883"/>
    </source>
</evidence>
<sequence>MYAWHFPKGFWQYYSARWHDWANVVVWIDNPELETPKILGLSTSHGDNKYGKIALAPGFAIDGTSPKFYHTPEVLAGQPFMDYTYMALNTTDFGNAKVPFIDEYFNEKLKKAWPF</sequence>
<accession>A0A421FJU4</accession>
<evidence type="ECO:0000313" key="8">
    <source>
        <dbReference type="EMBL" id="RLN76715.1"/>
    </source>
</evidence>
<dbReference type="EMBL" id="JPWU03000283">
    <property type="protein sequence ID" value="KAG2520579.1"/>
    <property type="molecule type" value="Genomic_DNA"/>
</dbReference>
<dbReference type="Proteomes" id="UP000285624">
    <property type="component" value="Unassembled WGS sequence"/>
</dbReference>
<comment type="caution">
    <text evidence="7">The sequence shown here is derived from an EMBL/GenBank/DDBJ whole genome shotgun (WGS) entry which is preliminary data.</text>
</comment>
<protein>
    <recommendedName>
        <fullName evidence="11">Necrosis inducing protein NPP1 type</fullName>
    </recommendedName>
</protein>
<evidence type="ECO:0000313" key="7">
    <source>
        <dbReference type="EMBL" id="RLN46113.1"/>
    </source>
</evidence>
<dbReference type="STRING" id="325452.A0A421FJU4"/>
<evidence type="ECO:0000256" key="2">
    <source>
        <dbReference type="ARBA" id="ARBA00009520"/>
    </source>
</evidence>
<evidence type="ECO:0000256" key="1">
    <source>
        <dbReference type="ARBA" id="ARBA00004613"/>
    </source>
</evidence>
<dbReference type="AlphaFoldDB" id="A0A421FJU4"/>
<dbReference type="EMBL" id="MAYM02000088">
    <property type="protein sequence ID" value="RLN46113.1"/>
    <property type="molecule type" value="Genomic_DNA"/>
</dbReference>
<dbReference type="Proteomes" id="UP000785171">
    <property type="component" value="Unassembled WGS sequence"/>
</dbReference>